<dbReference type="CDD" id="cd05403">
    <property type="entry name" value="NT_KNTase_like"/>
    <property type="match status" value="1"/>
</dbReference>
<evidence type="ECO:0000313" key="2">
    <source>
        <dbReference type="EMBL" id="RNI36888.1"/>
    </source>
</evidence>
<keyword evidence="3" id="KW-1185">Reference proteome</keyword>
<feature type="domain" description="Polymerase nucleotidyl transferase" evidence="1">
    <location>
        <begin position="8"/>
        <end position="68"/>
    </location>
</feature>
<dbReference type="PANTHER" id="PTHR33933">
    <property type="entry name" value="NUCLEOTIDYLTRANSFERASE"/>
    <property type="match status" value="1"/>
</dbReference>
<dbReference type="SUPFAM" id="SSF81301">
    <property type="entry name" value="Nucleotidyltransferase"/>
    <property type="match status" value="1"/>
</dbReference>
<evidence type="ECO:0000313" key="3">
    <source>
        <dbReference type="Proteomes" id="UP000267223"/>
    </source>
</evidence>
<evidence type="ECO:0000259" key="1">
    <source>
        <dbReference type="Pfam" id="PF01909"/>
    </source>
</evidence>
<gene>
    <name evidence="2" type="ORF">EFY79_08985</name>
</gene>
<name>A0A3M9NIR4_9BACT</name>
<dbReference type="InterPro" id="IPR002934">
    <property type="entry name" value="Polymerase_NTP_transf_dom"/>
</dbReference>
<proteinExistence type="predicted"/>
<dbReference type="GO" id="GO:0016779">
    <property type="term" value="F:nucleotidyltransferase activity"/>
    <property type="evidence" value="ECO:0007669"/>
    <property type="project" value="InterPro"/>
</dbReference>
<dbReference type="AlphaFoldDB" id="A0A3M9NIR4"/>
<dbReference type="InterPro" id="IPR052548">
    <property type="entry name" value="Type_VII_TA_antitoxin"/>
</dbReference>
<dbReference type="Gene3D" id="3.30.460.10">
    <property type="entry name" value="Beta Polymerase, domain 2"/>
    <property type="match status" value="1"/>
</dbReference>
<reference evidence="2 3" key="1">
    <citation type="submission" date="2018-11" db="EMBL/GenBank/DDBJ databases">
        <title>Draft genome sequence of Ferruginibacter sp. BO-59.</title>
        <authorList>
            <person name="Im W.T."/>
        </authorList>
    </citation>
    <scope>NUCLEOTIDE SEQUENCE [LARGE SCALE GENOMIC DNA]</scope>
    <source>
        <strain evidence="2 3">BO-59</strain>
    </source>
</reference>
<dbReference type="OrthoDB" id="9803106at2"/>
<dbReference type="InterPro" id="IPR043519">
    <property type="entry name" value="NT_sf"/>
</dbReference>
<dbReference type="EMBL" id="RJJR01000006">
    <property type="protein sequence ID" value="RNI36888.1"/>
    <property type="molecule type" value="Genomic_DNA"/>
</dbReference>
<dbReference type="Pfam" id="PF01909">
    <property type="entry name" value="NTP_transf_2"/>
    <property type="match status" value="1"/>
</dbReference>
<keyword evidence="2" id="KW-0808">Transferase</keyword>
<accession>A0A3M9NIR4</accession>
<organism evidence="2 3">
    <name type="scientific">Hanamia caeni</name>
    <dbReference type="NCBI Taxonomy" id="2294116"/>
    <lineage>
        <taxon>Bacteria</taxon>
        <taxon>Pseudomonadati</taxon>
        <taxon>Bacteroidota</taxon>
        <taxon>Chitinophagia</taxon>
        <taxon>Chitinophagales</taxon>
        <taxon>Chitinophagaceae</taxon>
        <taxon>Hanamia</taxon>
    </lineage>
</organism>
<dbReference type="Proteomes" id="UP000267223">
    <property type="component" value="Unassembled WGS sequence"/>
</dbReference>
<sequence length="105" mass="12139">MHNESDIIERIKLSLNTTEPEATVILFGSYARGDHKSDSDIDLLILLDKDKITHDDAKRVAYPLYDIEFETGKIISPLILSKKRWETKHRITPFYKNILKEGVVL</sequence>
<dbReference type="PANTHER" id="PTHR33933:SF1">
    <property type="entry name" value="PROTEIN ADENYLYLTRANSFERASE MNTA-RELATED"/>
    <property type="match status" value="1"/>
</dbReference>
<protein>
    <submittedName>
        <fullName evidence="2">Nucleotidyltransferase domain-containing protein</fullName>
    </submittedName>
</protein>
<dbReference type="RefSeq" id="WP_123120372.1">
    <property type="nucleotide sequence ID" value="NZ_RJJR01000006.1"/>
</dbReference>
<comment type="caution">
    <text evidence="2">The sequence shown here is derived from an EMBL/GenBank/DDBJ whole genome shotgun (WGS) entry which is preliminary data.</text>
</comment>